<sequence>MYHLLSSTDKAPKPDRKCVWSCPVVIDLRAWLWHQLACSPSAGVSAQLTVAPSPPSPPLLAARPPGPPLYTPLPPQSDVTRVELFITFLGLDLWSLLTSWGSSIQALLDAQQSPSLSMQNLAGPGMCASQLLALNTTALLNTSLTPMELMPALNYFTMD</sequence>
<proteinExistence type="predicted"/>
<name>A0A6A0AFL0_HAELA</name>
<gene>
    <name evidence="1" type="ORF">HaLaN_30779</name>
</gene>
<accession>A0A6A0AFL0</accession>
<protein>
    <submittedName>
        <fullName evidence="1">Uncharacterized protein</fullName>
    </submittedName>
</protein>
<dbReference type="Proteomes" id="UP000485058">
    <property type="component" value="Unassembled WGS sequence"/>
</dbReference>
<evidence type="ECO:0000313" key="1">
    <source>
        <dbReference type="EMBL" id="GFH31689.1"/>
    </source>
</evidence>
<comment type="caution">
    <text evidence="1">The sequence shown here is derived from an EMBL/GenBank/DDBJ whole genome shotgun (WGS) entry which is preliminary data.</text>
</comment>
<reference evidence="1 2" key="1">
    <citation type="submission" date="2020-02" db="EMBL/GenBank/DDBJ databases">
        <title>Draft genome sequence of Haematococcus lacustris strain NIES-144.</title>
        <authorList>
            <person name="Morimoto D."/>
            <person name="Nakagawa S."/>
            <person name="Yoshida T."/>
            <person name="Sawayama S."/>
        </authorList>
    </citation>
    <scope>NUCLEOTIDE SEQUENCE [LARGE SCALE GENOMIC DNA]</scope>
    <source>
        <strain evidence="1 2">NIES-144</strain>
    </source>
</reference>
<dbReference type="EMBL" id="BLLF01005836">
    <property type="protein sequence ID" value="GFH31689.1"/>
    <property type="molecule type" value="Genomic_DNA"/>
</dbReference>
<dbReference type="AlphaFoldDB" id="A0A6A0AFL0"/>
<keyword evidence="2" id="KW-1185">Reference proteome</keyword>
<organism evidence="1 2">
    <name type="scientific">Haematococcus lacustris</name>
    <name type="common">Green alga</name>
    <name type="synonym">Haematococcus pluvialis</name>
    <dbReference type="NCBI Taxonomy" id="44745"/>
    <lineage>
        <taxon>Eukaryota</taxon>
        <taxon>Viridiplantae</taxon>
        <taxon>Chlorophyta</taxon>
        <taxon>core chlorophytes</taxon>
        <taxon>Chlorophyceae</taxon>
        <taxon>CS clade</taxon>
        <taxon>Chlamydomonadales</taxon>
        <taxon>Haematococcaceae</taxon>
        <taxon>Haematococcus</taxon>
    </lineage>
</organism>
<evidence type="ECO:0000313" key="2">
    <source>
        <dbReference type="Proteomes" id="UP000485058"/>
    </source>
</evidence>
<feature type="non-terminal residue" evidence="1">
    <location>
        <position position="159"/>
    </location>
</feature>